<gene>
    <name evidence="1" type="ORF">PARMNEM_LOCUS8028</name>
</gene>
<evidence type="ECO:0000313" key="1">
    <source>
        <dbReference type="EMBL" id="CAK1587167.1"/>
    </source>
</evidence>
<protein>
    <submittedName>
        <fullName evidence="1">Uncharacterized protein</fullName>
    </submittedName>
</protein>
<accession>A0AAV1KZD8</accession>
<comment type="caution">
    <text evidence="1">The sequence shown here is derived from an EMBL/GenBank/DDBJ whole genome shotgun (WGS) entry which is preliminary data.</text>
</comment>
<dbReference type="Proteomes" id="UP001314205">
    <property type="component" value="Unassembled WGS sequence"/>
</dbReference>
<sequence>MYVVYGAKALSETGLFGRLEVVKSARETIRNDSRKQHIDAAQKGNRSVVLQESGVTFFEEQDHRTSAPRLRCNATMEDGIKELLKDFKYRSSTRFQKLRFSLILINYYIKINSVLLGVVRQLTLELSLLNIVFVHGRIQRMLWNVTEWCPRQNKRNKGRQRLRWEDDIRKIAGVTWRRITQDRKVWQVVGEAFAEMQDNQKTSI</sequence>
<evidence type="ECO:0000313" key="2">
    <source>
        <dbReference type="Proteomes" id="UP001314205"/>
    </source>
</evidence>
<dbReference type="AlphaFoldDB" id="A0AAV1KZD8"/>
<name>A0AAV1KZD8_9NEOP</name>
<organism evidence="1 2">
    <name type="scientific">Parnassius mnemosyne</name>
    <name type="common">clouded apollo</name>
    <dbReference type="NCBI Taxonomy" id="213953"/>
    <lineage>
        <taxon>Eukaryota</taxon>
        <taxon>Metazoa</taxon>
        <taxon>Ecdysozoa</taxon>
        <taxon>Arthropoda</taxon>
        <taxon>Hexapoda</taxon>
        <taxon>Insecta</taxon>
        <taxon>Pterygota</taxon>
        <taxon>Neoptera</taxon>
        <taxon>Endopterygota</taxon>
        <taxon>Lepidoptera</taxon>
        <taxon>Glossata</taxon>
        <taxon>Ditrysia</taxon>
        <taxon>Papilionoidea</taxon>
        <taxon>Papilionidae</taxon>
        <taxon>Parnassiinae</taxon>
        <taxon>Parnassini</taxon>
        <taxon>Parnassius</taxon>
        <taxon>Driopa</taxon>
    </lineage>
</organism>
<reference evidence="1 2" key="1">
    <citation type="submission" date="2023-11" db="EMBL/GenBank/DDBJ databases">
        <authorList>
            <person name="Hedman E."/>
            <person name="Englund M."/>
            <person name="Stromberg M."/>
            <person name="Nyberg Akerstrom W."/>
            <person name="Nylinder S."/>
            <person name="Jareborg N."/>
            <person name="Kallberg Y."/>
            <person name="Kronander E."/>
        </authorList>
    </citation>
    <scope>NUCLEOTIDE SEQUENCE [LARGE SCALE GENOMIC DNA]</scope>
</reference>
<dbReference type="EMBL" id="CAVLGL010000081">
    <property type="protein sequence ID" value="CAK1587167.1"/>
    <property type="molecule type" value="Genomic_DNA"/>
</dbReference>
<keyword evidence="2" id="KW-1185">Reference proteome</keyword>
<proteinExistence type="predicted"/>